<dbReference type="GO" id="GO:0180022">
    <property type="term" value="C:RQC-trigger complex"/>
    <property type="evidence" value="ECO:0007669"/>
    <property type="project" value="InterPro"/>
</dbReference>
<feature type="region of interest" description="Disordered" evidence="1">
    <location>
        <begin position="1"/>
        <end position="37"/>
    </location>
</feature>
<dbReference type="InterPro" id="IPR009349">
    <property type="entry name" value="TRIP4/RQT4_C2HC5_Znf"/>
</dbReference>
<name>A0A9P6EI39_9AGAR</name>
<evidence type="ECO:0000259" key="2">
    <source>
        <dbReference type="Pfam" id="PF06221"/>
    </source>
</evidence>
<evidence type="ECO:0000313" key="4">
    <source>
        <dbReference type="Proteomes" id="UP000807306"/>
    </source>
</evidence>
<sequence length="289" mass="31511">MRRTAWTKQNSSLPSDRIKPQTKNSSNSNTGNKGKKQSIVELPKSLAVSQLESLLQALQKTSGKDKDPKGGCYCLARTHPLSSYTPLCYSCGLILCDVNLPQFACPDCASALLSEINRKSLIDQVELDISDTIAKEIEDQERAIETARMAAGAFPTLGAPSLAPAETRLQSPHSLPVQQTHKVMSLTGSKNRVLVSSFTTKPPTTPRALQPKDELVEPTVNRISPPHAPPLTTRQPRGDIPFENLLEGNLEYVSQADSNATLPGGSMKSSRRRKNKGKDKESSERTLHT</sequence>
<dbReference type="OrthoDB" id="338816at2759"/>
<feature type="region of interest" description="Disordered" evidence="1">
    <location>
        <begin position="254"/>
        <end position="289"/>
    </location>
</feature>
<comment type="caution">
    <text evidence="3">The sequence shown here is derived from an EMBL/GenBank/DDBJ whole genome shotgun (WGS) entry which is preliminary data.</text>
</comment>
<feature type="compositionally biased region" description="Low complexity" evidence="1">
    <location>
        <begin position="21"/>
        <end position="32"/>
    </location>
</feature>
<reference evidence="3" key="1">
    <citation type="submission" date="2020-11" db="EMBL/GenBank/DDBJ databases">
        <authorList>
            <consortium name="DOE Joint Genome Institute"/>
            <person name="Ahrendt S."/>
            <person name="Riley R."/>
            <person name="Andreopoulos W."/>
            <person name="Labutti K."/>
            <person name="Pangilinan J."/>
            <person name="Ruiz-Duenas F.J."/>
            <person name="Barrasa J.M."/>
            <person name="Sanchez-Garcia M."/>
            <person name="Camarero S."/>
            <person name="Miyauchi S."/>
            <person name="Serrano A."/>
            <person name="Linde D."/>
            <person name="Babiker R."/>
            <person name="Drula E."/>
            <person name="Ayuso-Fernandez I."/>
            <person name="Pacheco R."/>
            <person name="Padilla G."/>
            <person name="Ferreira P."/>
            <person name="Barriuso J."/>
            <person name="Kellner H."/>
            <person name="Castanera R."/>
            <person name="Alfaro M."/>
            <person name="Ramirez L."/>
            <person name="Pisabarro A.G."/>
            <person name="Kuo A."/>
            <person name="Tritt A."/>
            <person name="Lipzen A."/>
            <person name="He G."/>
            <person name="Yan M."/>
            <person name="Ng V."/>
            <person name="Cullen D."/>
            <person name="Martin F."/>
            <person name="Rosso M.-N."/>
            <person name="Henrissat B."/>
            <person name="Hibbett D."/>
            <person name="Martinez A.T."/>
            <person name="Grigoriev I.V."/>
        </authorList>
    </citation>
    <scope>NUCLEOTIDE SEQUENCE</scope>
    <source>
        <strain evidence="3">CBS 506.95</strain>
    </source>
</reference>
<evidence type="ECO:0000313" key="3">
    <source>
        <dbReference type="EMBL" id="KAF9529521.1"/>
    </source>
</evidence>
<protein>
    <recommendedName>
        <fullName evidence="2">TRIP4/RQT4 C2HC5-type zinc finger domain-containing protein</fullName>
    </recommendedName>
</protein>
<feature type="compositionally biased region" description="Polar residues" evidence="1">
    <location>
        <begin position="1"/>
        <end position="14"/>
    </location>
</feature>
<evidence type="ECO:0000256" key="1">
    <source>
        <dbReference type="SAM" id="MobiDB-lite"/>
    </source>
</evidence>
<dbReference type="Proteomes" id="UP000807306">
    <property type="component" value="Unassembled WGS sequence"/>
</dbReference>
<dbReference type="GO" id="GO:0072344">
    <property type="term" value="P:rescue of stalled ribosome"/>
    <property type="evidence" value="ECO:0007669"/>
    <property type="project" value="InterPro"/>
</dbReference>
<keyword evidence="4" id="KW-1185">Reference proteome</keyword>
<dbReference type="EMBL" id="MU157845">
    <property type="protein sequence ID" value="KAF9529521.1"/>
    <property type="molecule type" value="Genomic_DNA"/>
</dbReference>
<accession>A0A9P6EI39</accession>
<proteinExistence type="predicted"/>
<feature type="region of interest" description="Disordered" evidence="1">
    <location>
        <begin position="216"/>
        <end position="241"/>
    </location>
</feature>
<dbReference type="GO" id="GO:0008270">
    <property type="term" value="F:zinc ion binding"/>
    <property type="evidence" value="ECO:0007669"/>
    <property type="project" value="InterPro"/>
</dbReference>
<dbReference type="Pfam" id="PF06221">
    <property type="entry name" value="zf-C2HC5"/>
    <property type="match status" value="1"/>
</dbReference>
<dbReference type="GO" id="GO:0005634">
    <property type="term" value="C:nucleus"/>
    <property type="evidence" value="ECO:0007669"/>
    <property type="project" value="InterPro"/>
</dbReference>
<gene>
    <name evidence="3" type="ORF">CPB83DRAFT_852265</name>
</gene>
<organism evidence="3 4">
    <name type="scientific">Crepidotus variabilis</name>
    <dbReference type="NCBI Taxonomy" id="179855"/>
    <lineage>
        <taxon>Eukaryota</taxon>
        <taxon>Fungi</taxon>
        <taxon>Dikarya</taxon>
        <taxon>Basidiomycota</taxon>
        <taxon>Agaricomycotina</taxon>
        <taxon>Agaricomycetes</taxon>
        <taxon>Agaricomycetidae</taxon>
        <taxon>Agaricales</taxon>
        <taxon>Agaricineae</taxon>
        <taxon>Crepidotaceae</taxon>
        <taxon>Crepidotus</taxon>
    </lineage>
</organism>
<feature type="domain" description="TRIP4/RQT4 C2HC5-type zinc finger" evidence="2">
    <location>
        <begin position="71"/>
        <end position="122"/>
    </location>
</feature>
<feature type="compositionally biased region" description="Basic and acidic residues" evidence="1">
    <location>
        <begin position="278"/>
        <end position="289"/>
    </location>
</feature>
<dbReference type="AlphaFoldDB" id="A0A9P6EI39"/>